<name>A0A1H6CSM7_9ACTN</name>
<reference evidence="2" key="1">
    <citation type="submission" date="2016-10" db="EMBL/GenBank/DDBJ databases">
        <authorList>
            <person name="Varghese N."/>
            <person name="Submissions S."/>
        </authorList>
    </citation>
    <scope>NUCLEOTIDE SEQUENCE [LARGE SCALE GENOMIC DNA]</scope>
    <source>
        <strain evidence="2">DSM 43163</strain>
    </source>
</reference>
<dbReference type="Proteomes" id="UP000236723">
    <property type="component" value="Unassembled WGS sequence"/>
</dbReference>
<dbReference type="EMBL" id="FNVO01000011">
    <property type="protein sequence ID" value="SEG75974.1"/>
    <property type="molecule type" value="Genomic_DNA"/>
</dbReference>
<organism evidence="1 2">
    <name type="scientific">Thermomonospora echinospora</name>
    <dbReference type="NCBI Taxonomy" id="1992"/>
    <lineage>
        <taxon>Bacteria</taxon>
        <taxon>Bacillati</taxon>
        <taxon>Actinomycetota</taxon>
        <taxon>Actinomycetes</taxon>
        <taxon>Streptosporangiales</taxon>
        <taxon>Thermomonosporaceae</taxon>
        <taxon>Thermomonospora</taxon>
    </lineage>
</organism>
<sequence>MGTFRFRALVTIDPAAARTWDRSSAIRHLVIRVHRDEPERICFFDAVLSTDDQEPLVPGDTDHVVTMTLTDETALDVLAPGEHFELWGHGEAGHGVISRRVFL</sequence>
<dbReference type="RefSeq" id="WP_103940146.1">
    <property type="nucleotide sequence ID" value="NZ_FNVO01000011.1"/>
</dbReference>
<keyword evidence="2" id="KW-1185">Reference proteome</keyword>
<dbReference type="OrthoDB" id="3538672at2"/>
<evidence type="ECO:0000313" key="2">
    <source>
        <dbReference type="Proteomes" id="UP000236723"/>
    </source>
</evidence>
<gene>
    <name evidence="1" type="ORF">SAMN04489712_111104</name>
</gene>
<accession>A0A1H6CSM7</accession>
<evidence type="ECO:0000313" key="1">
    <source>
        <dbReference type="EMBL" id="SEG75974.1"/>
    </source>
</evidence>
<protein>
    <submittedName>
        <fullName evidence="1">Uncharacterized protein</fullName>
    </submittedName>
</protein>
<dbReference type="AlphaFoldDB" id="A0A1H6CSM7"/>
<proteinExistence type="predicted"/>